<evidence type="ECO:0000256" key="10">
    <source>
        <dbReference type="ARBA" id="ARBA00022840"/>
    </source>
</evidence>
<organism evidence="17 18">
    <name type="scientific">Phaeocystidibacter luteus</name>
    <dbReference type="NCBI Taxonomy" id="911197"/>
    <lineage>
        <taxon>Bacteria</taxon>
        <taxon>Pseudomonadati</taxon>
        <taxon>Bacteroidota</taxon>
        <taxon>Flavobacteriia</taxon>
        <taxon>Flavobacteriales</taxon>
        <taxon>Phaeocystidibacteraceae</taxon>
        <taxon>Phaeocystidibacter</taxon>
    </lineage>
</organism>
<keyword evidence="9" id="KW-0418">Kinase</keyword>
<dbReference type="Gene3D" id="1.10.287.130">
    <property type="match status" value="1"/>
</dbReference>
<dbReference type="InterPro" id="IPR004358">
    <property type="entry name" value="Sig_transdc_His_kin-like_C"/>
</dbReference>
<evidence type="ECO:0000256" key="7">
    <source>
        <dbReference type="ARBA" id="ARBA00022692"/>
    </source>
</evidence>
<dbReference type="Proteomes" id="UP000468650">
    <property type="component" value="Unassembled WGS sequence"/>
</dbReference>
<accession>A0A6N6RIH7</accession>
<evidence type="ECO:0000256" key="11">
    <source>
        <dbReference type="ARBA" id="ARBA00022989"/>
    </source>
</evidence>
<evidence type="ECO:0000256" key="6">
    <source>
        <dbReference type="ARBA" id="ARBA00022679"/>
    </source>
</evidence>
<keyword evidence="18" id="KW-1185">Reference proteome</keyword>
<keyword evidence="10" id="KW-0067">ATP-binding</keyword>
<dbReference type="PRINTS" id="PR00344">
    <property type="entry name" value="BCTRLSENSOR"/>
</dbReference>
<dbReference type="GO" id="GO:0005524">
    <property type="term" value="F:ATP binding"/>
    <property type="evidence" value="ECO:0007669"/>
    <property type="project" value="UniProtKB-KW"/>
</dbReference>
<sequence>MTFFKPTLRARIFISLTFMIFVSFVLTGLISLYHFEEENEEYHQERLKRKEYAIESNIQYFLASHPEKQHTDSLSSLFSDKICELSDVHNLDINFFSPEGKLLITNNSQLFDVEILPESVPREILSRIVEGERRFILPSSDTTDVLLIYSILYTTSGEPLAILNLPYFEPNNIPEQDLEFLETLIGLYIILFLAAVLLAYFLSNYITHSLIAITKKMREVKLGRNNEPIQWRSNDEIGALVDEYNKMMKELEDYAIKLAQSERETAWKEMAKQVAHEIKNPLTPMRLSVQMLERKLEVSDPQRLQEFTESMIAQIDALSNIATAFSRFASMPEMKKEKIDVKAFLERINAAHEVVVLNLPEEEITIEGDKDQLTRVLNNLILNAEQAMPENRKPQITVGYIELDSDRIEIFVKDNGVGIPESRREKVFEPSFTTKTTGMGLGLAMVKNIVNGFKGEITFTSVVDEGTTFHVRLPKSIKETE</sequence>
<dbReference type="InterPro" id="IPR003661">
    <property type="entry name" value="HisK_dim/P_dom"/>
</dbReference>
<keyword evidence="6" id="KW-0808">Transferase</keyword>
<evidence type="ECO:0000256" key="1">
    <source>
        <dbReference type="ARBA" id="ARBA00000085"/>
    </source>
</evidence>
<dbReference type="OrthoDB" id="9776727at2"/>
<keyword evidence="11 14" id="KW-1133">Transmembrane helix</keyword>
<dbReference type="InterPro" id="IPR003594">
    <property type="entry name" value="HATPase_dom"/>
</dbReference>
<dbReference type="SMART" id="SM00387">
    <property type="entry name" value="HATPase_c"/>
    <property type="match status" value="1"/>
</dbReference>
<evidence type="ECO:0000256" key="9">
    <source>
        <dbReference type="ARBA" id="ARBA00022777"/>
    </source>
</evidence>
<feature type="domain" description="Histidine kinase" evidence="15">
    <location>
        <begin position="273"/>
        <end position="477"/>
    </location>
</feature>
<dbReference type="SUPFAM" id="SSF47384">
    <property type="entry name" value="Homodimeric domain of signal transducing histidine kinase"/>
    <property type="match status" value="1"/>
</dbReference>
<feature type="transmembrane region" description="Helical" evidence="14">
    <location>
        <begin position="12"/>
        <end position="35"/>
    </location>
</feature>
<dbReference type="Pfam" id="PF02518">
    <property type="entry name" value="HATPase_c"/>
    <property type="match status" value="1"/>
</dbReference>
<evidence type="ECO:0000256" key="5">
    <source>
        <dbReference type="ARBA" id="ARBA00022553"/>
    </source>
</evidence>
<evidence type="ECO:0000256" key="14">
    <source>
        <dbReference type="SAM" id="Phobius"/>
    </source>
</evidence>
<reference evidence="17 18" key="1">
    <citation type="submission" date="2019-09" db="EMBL/GenBank/DDBJ databases">
        <title>Genomes of family Cryomorphaceae.</title>
        <authorList>
            <person name="Bowman J.P."/>
        </authorList>
    </citation>
    <scope>NUCLEOTIDE SEQUENCE [LARGE SCALE GENOMIC DNA]</scope>
    <source>
        <strain evidence="17 18">LMG 25704</strain>
    </source>
</reference>
<dbReference type="Gene3D" id="3.30.565.10">
    <property type="entry name" value="Histidine kinase-like ATPase, C-terminal domain"/>
    <property type="match status" value="1"/>
</dbReference>
<dbReference type="AlphaFoldDB" id="A0A6N6RIH7"/>
<evidence type="ECO:0000256" key="13">
    <source>
        <dbReference type="ARBA" id="ARBA00023136"/>
    </source>
</evidence>
<dbReference type="EC" id="2.7.13.3" evidence="3"/>
<feature type="domain" description="HAMP" evidence="16">
    <location>
        <begin position="204"/>
        <end position="256"/>
    </location>
</feature>
<gene>
    <name evidence="17" type="ORF">F8C67_07675</name>
</gene>
<dbReference type="PANTHER" id="PTHR45528:SF1">
    <property type="entry name" value="SENSOR HISTIDINE KINASE CPXA"/>
    <property type="match status" value="1"/>
</dbReference>
<keyword evidence="13 14" id="KW-0472">Membrane</keyword>
<dbReference type="SUPFAM" id="SSF158472">
    <property type="entry name" value="HAMP domain-like"/>
    <property type="match status" value="1"/>
</dbReference>
<dbReference type="InterPro" id="IPR036097">
    <property type="entry name" value="HisK_dim/P_sf"/>
</dbReference>
<keyword evidence="7 14" id="KW-0812">Transmembrane</keyword>
<comment type="subcellular location">
    <subcellularLocation>
        <location evidence="2">Cell membrane</location>
        <topology evidence="2">Multi-pass membrane protein</topology>
    </subcellularLocation>
</comment>
<dbReference type="EMBL" id="WBVO01000005">
    <property type="protein sequence ID" value="KAB2810106.1"/>
    <property type="molecule type" value="Genomic_DNA"/>
</dbReference>
<evidence type="ECO:0000313" key="18">
    <source>
        <dbReference type="Proteomes" id="UP000468650"/>
    </source>
</evidence>
<dbReference type="CDD" id="cd00075">
    <property type="entry name" value="HATPase"/>
    <property type="match status" value="1"/>
</dbReference>
<dbReference type="SMART" id="SM00388">
    <property type="entry name" value="HisKA"/>
    <property type="match status" value="1"/>
</dbReference>
<comment type="catalytic activity">
    <reaction evidence="1">
        <text>ATP + protein L-histidine = ADP + protein N-phospho-L-histidine.</text>
        <dbReference type="EC" id="2.7.13.3"/>
    </reaction>
</comment>
<evidence type="ECO:0000256" key="3">
    <source>
        <dbReference type="ARBA" id="ARBA00012438"/>
    </source>
</evidence>
<keyword evidence="4" id="KW-1003">Cell membrane</keyword>
<keyword evidence="8" id="KW-0547">Nucleotide-binding</keyword>
<dbReference type="Pfam" id="PF00512">
    <property type="entry name" value="HisKA"/>
    <property type="match status" value="1"/>
</dbReference>
<evidence type="ECO:0000256" key="4">
    <source>
        <dbReference type="ARBA" id="ARBA00022475"/>
    </source>
</evidence>
<dbReference type="Gene3D" id="6.10.340.10">
    <property type="match status" value="1"/>
</dbReference>
<dbReference type="GO" id="GO:0000155">
    <property type="term" value="F:phosphorelay sensor kinase activity"/>
    <property type="evidence" value="ECO:0007669"/>
    <property type="project" value="InterPro"/>
</dbReference>
<evidence type="ECO:0000256" key="8">
    <source>
        <dbReference type="ARBA" id="ARBA00022741"/>
    </source>
</evidence>
<feature type="transmembrane region" description="Helical" evidence="14">
    <location>
        <begin position="185"/>
        <end position="207"/>
    </location>
</feature>
<evidence type="ECO:0000256" key="12">
    <source>
        <dbReference type="ARBA" id="ARBA00023012"/>
    </source>
</evidence>
<protein>
    <recommendedName>
        <fullName evidence="3">histidine kinase</fullName>
        <ecNumber evidence="3">2.7.13.3</ecNumber>
    </recommendedName>
</protein>
<dbReference type="GO" id="GO:0005886">
    <property type="term" value="C:plasma membrane"/>
    <property type="evidence" value="ECO:0007669"/>
    <property type="project" value="UniProtKB-SubCell"/>
</dbReference>
<dbReference type="InterPro" id="IPR005467">
    <property type="entry name" value="His_kinase_dom"/>
</dbReference>
<dbReference type="PROSITE" id="PS50885">
    <property type="entry name" value="HAMP"/>
    <property type="match status" value="1"/>
</dbReference>
<dbReference type="CDD" id="cd06225">
    <property type="entry name" value="HAMP"/>
    <property type="match status" value="1"/>
</dbReference>
<evidence type="ECO:0000259" key="15">
    <source>
        <dbReference type="PROSITE" id="PS50109"/>
    </source>
</evidence>
<proteinExistence type="predicted"/>
<dbReference type="InterPro" id="IPR036890">
    <property type="entry name" value="HATPase_C_sf"/>
</dbReference>
<evidence type="ECO:0000256" key="2">
    <source>
        <dbReference type="ARBA" id="ARBA00004651"/>
    </source>
</evidence>
<dbReference type="InterPro" id="IPR003660">
    <property type="entry name" value="HAMP_dom"/>
</dbReference>
<evidence type="ECO:0000313" key="17">
    <source>
        <dbReference type="EMBL" id="KAB2810106.1"/>
    </source>
</evidence>
<dbReference type="SMART" id="SM00304">
    <property type="entry name" value="HAMP"/>
    <property type="match status" value="1"/>
</dbReference>
<comment type="caution">
    <text evidence="17">The sequence shown here is derived from an EMBL/GenBank/DDBJ whole genome shotgun (WGS) entry which is preliminary data.</text>
</comment>
<dbReference type="PROSITE" id="PS50109">
    <property type="entry name" value="HIS_KIN"/>
    <property type="match status" value="1"/>
</dbReference>
<dbReference type="PANTHER" id="PTHR45528">
    <property type="entry name" value="SENSOR HISTIDINE KINASE CPXA"/>
    <property type="match status" value="1"/>
</dbReference>
<dbReference type="CDD" id="cd00082">
    <property type="entry name" value="HisKA"/>
    <property type="match status" value="1"/>
</dbReference>
<evidence type="ECO:0000259" key="16">
    <source>
        <dbReference type="PROSITE" id="PS50885"/>
    </source>
</evidence>
<dbReference type="SUPFAM" id="SSF55874">
    <property type="entry name" value="ATPase domain of HSP90 chaperone/DNA topoisomerase II/histidine kinase"/>
    <property type="match status" value="1"/>
</dbReference>
<keyword evidence="5" id="KW-0597">Phosphoprotein</keyword>
<keyword evidence="12" id="KW-0902">Two-component regulatory system</keyword>
<dbReference type="InterPro" id="IPR050398">
    <property type="entry name" value="HssS/ArlS-like"/>
</dbReference>
<name>A0A6N6RIH7_9FLAO</name>